<accession>A0A3S3RRN6</accession>
<name>A0A3S3RRN6_9BACT</name>
<dbReference type="EMBL" id="MTKO01000067">
    <property type="protein sequence ID" value="RWX46227.1"/>
    <property type="molecule type" value="Genomic_DNA"/>
</dbReference>
<comment type="caution">
    <text evidence="1">The sequence shown here is derived from an EMBL/GenBank/DDBJ whole genome shotgun (WGS) entry which is preliminary data.</text>
</comment>
<reference evidence="1 2" key="1">
    <citation type="submission" date="2017-01" db="EMBL/GenBank/DDBJ databases">
        <title>The cable genome- insights into the physiology and evolution of filamentous bacteria capable of sulfide oxidation via long distance electron transfer.</title>
        <authorList>
            <person name="Schreiber L."/>
            <person name="Bjerg J.T."/>
            <person name="Boggild A."/>
            <person name="Van De Vossenberg J."/>
            <person name="Meysman F."/>
            <person name="Nielsen L.P."/>
            <person name="Schramm A."/>
            <person name="Kjeldsen K.U."/>
        </authorList>
    </citation>
    <scope>NUCLEOTIDE SEQUENCE [LARGE SCALE GENOMIC DNA]</scope>
    <source>
        <strain evidence="1">MCF</strain>
    </source>
</reference>
<evidence type="ECO:0000313" key="1">
    <source>
        <dbReference type="EMBL" id="RWX46227.1"/>
    </source>
</evidence>
<sequence>MVEQNILLLNDLNALSISGLPFSESLARDAQCYNMYNIFHPVHNVRIINSLSLHIDGADGTINRQAAGAI</sequence>
<proteinExistence type="predicted"/>
<protein>
    <submittedName>
        <fullName evidence="1">Uncharacterized protein</fullName>
    </submittedName>
</protein>
<dbReference type="AlphaFoldDB" id="A0A3S3RRN6"/>
<organism evidence="1 2">
    <name type="scientific">Candidatus Electrothrix aarhusensis</name>
    <dbReference type="NCBI Taxonomy" id="1859131"/>
    <lineage>
        <taxon>Bacteria</taxon>
        <taxon>Pseudomonadati</taxon>
        <taxon>Thermodesulfobacteriota</taxon>
        <taxon>Desulfobulbia</taxon>
        <taxon>Desulfobulbales</taxon>
        <taxon>Desulfobulbaceae</taxon>
        <taxon>Candidatus Electrothrix</taxon>
    </lineage>
</organism>
<dbReference type="Proteomes" id="UP000287853">
    <property type="component" value="Unassembled WGS sequence"/>
</dbReference>
<keyword evidence="2" id="KW-1185">Reference proteome</keyword>
<evidence type="ECO:0000313" key="2">
    <source>
        <dbReference type="Proteomes" id="UP000287853"/>
    </source>
</evidence>
<gene>
    <name evidence="1" type="ORF">H206_03674</name>
</gene>